<dbReference type="InterPro" id="IPR015190">
    <property type="entry name" value="Elong_fac_SelB-wing-hlx_typ-2"/>
</dbReference>
<reference evidence="8" key="1">
    <citation type="submission" date="2017-04" db="EMBL/GenBank/DDBJ databases">
        <authorList>
            <person name="Varghese N."/>
            <person name="Submissions S."/>
        </authorList>
    </citation>
    <scope>NUCLEOTIDE SEQUENCE [LARGE SCALE GENOMIC DNA]</scope>
    <source>
        <strain evidence="8">DSM 23072</strain>
    </source>
</reference>
<dbReference type="Gene3D" id="1.10.10.10">
    <property type="entry name" value="Winged helix-like DNA-binding domain superfamily/Winged helix DNA-binding domain"/>
    <property type="match status" value="2"/>
</dbReference>
<name>A0A1W1V354_9PAST</name>
<dbReference type="STRING" id="1122938.SAMN05660772_00975"/>
<evidence type="ECO:0000256" key="2">
    <source>
        <dbReference type="ARBA" id="ARBA00022490"/>
    </source>
</evidence>
<dbReference type="InterPro" id="IPR057335">
    <property type="entry name" value="Beta-barrel_SelB"/>
</dbReference>
<evidence type="ECO:0000256" key="5">
    <source>
        <dbReference type="ARBA" id="ARBA00023134"/>
    </source>
</evidence>
<dbReference type="SUPFAM" id="SSF52540">
    <property type="entry name" value="P-loop containing nucleoside triphosphate hydrolases"/>
    <property type="match status" value="1"/>
</dbReference>
<dbReference type="Gene3D" id="3.40.50.300">
    <property type="entry name" value="P-loop containing nucleotide triphosphate hydrolases"/>
    <property type="match status" value="1"/>
</dbReference>
<dbReference type="GO" id="GO:0003746">
    <property type="term" value="F:translation elongation factor activity"/>
    <property type="evidence" value="ECO:0007669"/>
    <property type="project" value="UniProtKB-KW"/>
</dbReference>
<dbReference type="PANTHER" id="PTHR43721">
    <property type="entry name" value="ELONGATION FACTOR TU-RELATED"/>
    <property type="match status" value="1"/>
</dbReference>
<dbReference type="SUPFAM" id="SSF50447">
    <property type="entry name" value="Translation proteins"/>
    <property type="match status" value="1"/>
</dbReference>
<keyword evidence="5" id="KW-0342">GTP-binding</keyword>
<dbReference type="Gene3D" id="2.40.30.10">
    <property type="entry name" value="Translation factors"/>
    <property type="match status" value="1"/>
</dbReference>
<evidence type="ECO:0000259" key="6">
    <source>
        <dbReference type="PROSITE" id="PS51722"/>
    </source>
</evidence>
<keyword evidence="7" id="KW-0251">Elongation factor</keyword>
<dbReference type="InterPro" id="IPR004535">
    <property type="entry name" value="Transl_elong_SelB"/>
</dbReference>
<dbReference type="Pfam" id="PF21214">
    <property type="entry name" value="WHD_2nd_SelB_bact"/>
    <property type="match status" value="1"/>
</dbReference>
<accession>A0A1W1V354</accession>
<dbReference type="InterPro" id="IPR009000">
    <property type="entry name" value="Transl_B-barrel_sf"/>
</dbReference>
<keyword evidence="2" id="KW-0963">Cytoplasm</keyword>
<dbReference type="GO" id="GO:0001514">
    <property type="term" value="P:selenocysteine incorporation"/>
    <property type="evidence" value="ECO:0007669"/>
    <property type="project" value="InterPro"/>
</dbReference>
<dbReference type="Pfam" id="PF09107">
    <property type="entry name" value="WHD_3rd_SelB"/>
    <property type="match status" value="1"/>
</dbReference>
<evidence type="ECO:0000313" key="8">
    <source>
        <dbReference type="Proteomes" id="UP000192408"/>
    </source>
</evidence>
<dbReference type="GO" id="GO:0003723">
    <property type="term" value="F:RNA binding"/>
    <property type="evidence" value="ECO:0007669"/>
    <property type="project" value="InterPro"/>
</dbReference>
<keyword evidence="3" id="KW-0547">Nucleotide-binding</keyword>
<keyword evidence="4" id="KW-0648">Protein biosynthesis</keyword>
<dbReference type="InterPro" id="IPR036388">
    <property type="entry name" value="WH-like_DNA-bd_sf"/>
</dbReference>
<dbReference type="SUPFAM" id="SSF50465">
    <property type="entry name" value="EF-Tu/eEF-1alpha/eIF2-gamma C-terminal domain"/>
    <property type="match status" value="1"/>
</dbReference>
<evidence type="ECO:0000256" key="4">
    <source>
        <dbReference type="ARBA" id="ARBA00022917"/>
    </source>
</evidence>
<keyword evidence="8" id="KW-1185">Reference proteome</keyword>
<dbReference type="InterPro" id="IPR048931">
    <property type="entry name" value="WHD_2nd_SelB_bact"/>
</dbReference>
<dbReference type="CDD" id="cd03696">
    <property type="entry name" value="SelB_II"/>
    <property type="match status" value="1"/>
</dbReference>
<evidence type="ECO:0000313" key="7">
    <source>
        <dbReference type="EMBL" id="SMB87471.1"/>
    </source>
</evidence>
<dbReference type="Proteomes" id="UP000192408">
    <property type="component" value="Unassembled WGS sequence"/>
</dbReference>
<organism evidence="7 8">
    <name type="scientific">Pasteurella testudinis DSM 23072</name>
    <dbReference type="NCBI Taxonomy" id="1122938"/>
    <lineage>
        <taxon>Bacteria</taxon>
        <taxon>Pseudomonadati</taxon>
        <taxon>Pseudomonadota</taxon>
        <taxon>Gammaproteobacteria</taxon>
        <taxon>Pasteurellales</taxon>
        <taxon>Pasteurellaceae</taxon>
        <taxon>Pasteurella</taxon>
    </lineage>
</organism>
<comment type="subcellular location">
    <subcellularLocation>
        <location evidence="1">Cytoplasm</location>
    </subcellularLocation>
</comment>
<dbReference type="AlphaFoldDB" id="A0A1W1V354"/>
<dbReference type="CDD" id="cd04171">
    <property type="entry name" value="SelB"/>
    <property type="match status" value="1"/>
</dbReference>
<dbReference type="SUPFAM" id="SSF46785">
    <property type="entry name" value="Winged helix' DNA-binding domain"/>
    <property type="match status" value="3"/>
</dbReference>
<dbReference type="PROSITE" id="PS51722">
    <property type="entry name" value="G_TR_2"/>
    <property type="match status" value="1"/>
</dbReference>
<dbReference type="Pfam" id="PF25461">
    <property type="entry name" value="Beta-barrel_SelB"/>
    <property type="match status" value="1"/>
</dbReference>
<dbReference type="PANTHER" id="PTHR43721:SF22">
    <property type="entry name" value="ELONGATION FACTOR TU, MITOCHONDRIAL"/>
    <property type="match status" value="1"/>
</dbReference>
<gene>
    <name evidence="7" type="ORF">SAMN05660772_00975</name>
</gene>
<dbReference type="InterPro" id="IPR009001">
    <property type="entry name" value="Transl_elong_EF1A/Init_IF2_C"/>
</dbReference>
<dbReference type="InterPro" id="IPR000795">
    <property type="entry name" value="T_Tr_GTP-bd_dom"/>
</dbReference>
<feature type="domain" description="Tr-type G" evidence="6">
    <location>
        <begin position="1"/>
        <end position="172"/>
    </location>
</feature>
<dbReference type="InterPro" id="IPR015191">
    <property type="entry name" value="SelB_WHD4"/>
</dbReference>
<dbReference type="RefSeq" id="WP_084257530.1">
    <property type="nucleotide sequence ID" value="NZ_FWWV01000035.1"/>
</dbReference>
<evidence type="ECO:0000256" key="1">
    <source>
        <dbReference type="ARBA" id="ARBA00004496"/>
    </source>
</evidence>
<dbReference type="InterPro" id="IPR027417">
    <property type="entry name" value="P-loop_NTPase"/>
</dbReference>
<evidence type="ECO:0000256" key="3">
    <source>
        <dbReference type="ARBA" id="ARBA00022741"/>
    </source>
</evidence>
<dbReference type="EMBL" id="FWWV01000035">
    <property type="protein sequence ID" value="SMB87471.1"/>
    <property type="molecule type" value="Genomic_DNA"/>
</dbReference>
<dbReference type="Pfam" id="PF00009">
    <property type="entry name" value="GTP_EFTU"/>
    <property type="match status" value="1"/>
</dbReference>
<dbReference type="GO" id="GO:0005525">
    <property type="term" value="F:GTP binding"/>
    <property type="evidence" value="ECO:0007669"/>
    <property type="project" value="UniProtKB-KW"/>
</dbReference>
<proteinExistence type="predicted"/>
<dbReference type="Pfam" id="PF09106">
    <property type="entry name" value="WHD_2nd_SelB"/>
    <property type="match status" value="1"/>
</dbReference>
<protein>
    <submittedName>
        <fullName evidence="7">Selenocysteine-specific translation elongation factor SelB</fullName>
    </submittedName>
</protein>
<dbReference type="PRINTS" id="PR00315">
    <property type="entry name" value="ELONGATNFCT"/>
</dbReference>
<dbReference type="InterPro" id="IPR036390">
    <property type="entry name" value="WH_DNA-bd_sf"/>
</dbReference>
<dbReference type="GO" id="GO:0003924">
    <property type="term" value="F:GTPase activity"/>
    <property type="evidence" value="ECO:0007669"/>
    <property type="project" value="InterPro"/>
</dbReference>
<dbReference type="GO" id="GO:0005829">
    <property type="term" value="C:cytosol"/>
    <property type="evidence" value="ECO:0007669"/>
    <property type="project" value="TreeGrafter"/>
</dbReference>
<dbReference type="InterPro" id="IPR050055">
    <property type="entry name" value="EF-Tu_GTPase"/>
</dbReference>
<dbReference type="NCBIfam" id="TIGR00475">
    <property type="entry name" value="selB"/>
    <property type="match status" value="1"/>
</dbReference>
<sequence length="629" mass="70415">MIIVSAGHVDHGKTALIQALTGTDTTHLPEEKKRGMTIDLGYAYLPLADGRTLGFIDVPGHERFLSNMLAGLGGVEYAMLVVAADEGIKPQTDEHLTLLKLLDFKRIMLVISKADKADAAQIAQLQQTLFQRYPFLADQGGGKSAVFVTSAVSGQGIAALKNHLAALDTKPMADKPFRYAIDRTFHIKGAGKVVTGTAFGGQVAIDDKLFLSRQLKQEIRVKNIHAQNQQAARGSAGQRLALNLAGVDQSVIERGDWLFSHDQAYGSERITVLVKPNTGLKISQAIHLYHAASHITAKLTLLQTPQSAQSQSAVCLAEVILQYPLFLAFGDKLILRSGDNKQTLAGATVLEINSPTRYKRNQARLDYLWQLANSDSSEQRLGYYLAQGCLVQSAVCWTEQLSEPHFRQLQQRLGFSTFHHYVFSQDYRQRQQQRLLQAMQLYHQQHSDQLGVSKARLQRMACLKQPVGLIYQLIDELLNGAQLAQTRGWIHLPDHKIELSAEEQQLWQRVEAEFLAAQGQALWVRDLAKALAIEESVMRNFLYKAGKLGYLTAVIKDRFFLSETVYAYADRIKQHIARHGGISVNELRDQLQFGRKMTVQLIEYFDKCGFLWRKGDVHLLRDGDIFENA</sequence>